<evidence type="ECO:0000256" key="5">
    <source>
        <dbReference type="ARBA" id="ARBA00022982"/>
    </source>
</evidence>
<evidence type="ECO:0000256" key="4">
    <source>
        <dbReference type="ARBA" id="ARBA00022764"/>
    </source>
</evidence>
<keyword evidence="7" id="KW-0349">Heme</keyword>
<evidence type="ECO:0000256" key="3">
    <source>
        <dbReference type="ARBA" id="ARBA00022723"/>
    </source>
</evidence>
<keyword evidence="5" id="KW-0249">Electron transport</keyword>
<keyword evidence="6 7" id="KW-0408">Iron</keyword>
<evidence type="ECO:0000256" key="1">
    <source>
        <dbReference type="ARBA" id="ARBA00004418"/>
    </source>
</evidence>
<keyword evidence="2" id="KW-0813">Transport</keyword>
<gene>
    <name evidence="9" type="ORF">KVG96_11260</name>
</gene>
<evidence type="ECO:0000256" key="6">
    <source>
        <dbReference type="ARBA" id="ARBA00023004"/>
    </source>
</evidence>
<dbReference type="InterPro" id="IPR050597">
    <property type="entry name" value="Cytochrome_c_Oxidase_Subunit"/>
</dbReference>
<name>A0ABS6PEX4_9PSED</name>
<reference evidence="9 10" key="1">
    <citation type="submission" date="2021-06" db="EMBL/GenBank/DDBJ databases">
        <title>Updating the genus Pseudomonas: Description of 43 new species and partition of the Pseudomonas putida group.</title>
        <authorList>
            <person name="Girard L."/>
            <person name="Lood C."/>
            <person name="Vandamme P."/>
            <person name="Rokni-Zadeh H."/>
            <person name="Van Noort V."/>
            <person name="Hofte M."/>
            <person name="Lavigne R."/>
            <person name="De Mot R."/>
        </authorList>
    </citation>
    <scope>NUCLEOTIDE SEQUENCE [LARGE SCALE GENOMIC DNA]</scope>
    <source>
        <strain evidence="9 10">COR58</strain>
    </source>
</reference>
<feature type="domain" description="Cytochrome c" evidence="8">
    <location>
        <begin position="32"/>
        <end position="120"/>
    </location>
</feature>
<sequence length="220" mass="23682">MKKRIAWGVLAVTASLAAFYGRDLLGLYHLQQYIGDSAQAYESEGPWPHLTDVCTGCHGNGGRSLHQRYPSLAGQPAPYLIHQLQQFADGQRRAPNMEPLAKTLGDADIRALADYFARQSPPDNQSFRPDAGLLDAGKQLVTTRGCVACHGQSLQGAAGFPRLAGQGVDYLRAQLDAFADGQRREPTGAMQAMAAALSADERKAIAHYLASANPPLQQQP</sequence>
<evidence type="ECO:0000313" key="9">
    <source>
        <dbReference type="EMBL" id="MBV4458531.1"/>
    </source>
</evidence>
<protein>
    <submittedName>
        <fullName evidence="9">C-type cytochrome</fullName>
    </submittedName>
</protein>
<dbReference type="Pfam" id="PF00034">
    <property type="entry name" value="Cytochrom_C"/>
    <property type="match status" value="1"/>
</dbReference>
<evidence type="ECO:0000256" key="7">
    <source>
        <dbReference type="PROSITE-ProRule" id="PRU00433"/>
    </source>
</evidence>
<dbReference type="PANTHER" id="PTHR33751:SF9">
    <property type="entry name" value="CYTOCHROME C4"/>
    <property type="match status" value="1"/>
</dbReference>
<keyword evidence="10" id="KW-1185">Reference proteome</keyword>
<accession>A0ABS6PEX4</accession>
<dbReference type="Proteomes" id="UP000765224">
    <property type="component" value="Unassembled WGS sequence"/>
</dbReference>
<keyword evidence="3 7" id="KW-0479">Metal-binding</keyword>
<dbReference type="RefSeq" id="WP_217892131.1">
    <property type="nucleotide sequence ID" value="NZ_JAHSTS010000001.1"/>
</dbReference>
<dbReference type="PROSITE" id="PS51007">
    <property type="entry name" value="CYTC"/>
    <property type="match status" value="2"/>
</dbReference>
<proteinExistence type="predicted"/>
<evidence type="ECO:0000313" key="10">
    <source>
        <dbReference type="Proteomes" id="UP000765224"/>
    </source>
</evidence>
<comment type="caution">
    <text evidence="9">The sequence shown here is derived from an EMBL/GenBank/DDBJ whole genome shotgun (WGS) entry which is preliminary data.</text>
</comment>
<comment type="subcellular location">
    <subcellularLocation>
        <location evidence="1">Periplasm</location>
    </subcellularLocation>
</comment>
<organism evidence="9 10">
    <name type="scientific">Pseudomonas ekonensis</name>
    <dbReference type="NCBI Taxonomy" id="2842353"/>
    <lineage>
        <taxon>Bacteria</taxon>
        <taxon>Pseudomonadati</taxon>
        <taxon>Pseudomonadota</taxon>
        <taxon>Gammaproteobacteria</taxon>
        <taxon>Pseudomonadales</taxon>
        <taxon>Pseudomonadaceae</taxon>
        <taxon>Pseudomonas</taxon>
    </lineage>
</organism>
<dbReference type="Pfam" id="PF13442">
    <property type="entry name" value="Cytochrome_CBB3"/>
    <property type="match status" value="1"/>
</dbReference>
<dbReference type="PIRSF" id="PIRSF000005">
    <property type="entry name" value="Cytochrome_c4"/>
    <property type="match status" value="1"/>
</dbReference>
<keyword evidence="4" id="KW-0574">Periplasm</keyword>
<feature type="domain" description="Cytochrome c" evidence="8">
    <location>
        <begin position="132"/>
        <end position="213"/>
    </location>
</feature>
<evidence type="ECO:0000256" key="2">
    <source>
        <dbReference type="ARBA" id="ARBA00022448"/>
    </source>
</evidence>
<dbReference type="PANTHER" id="PTHR33751">
    <property type="entry name" value="CBB3-TYPE CYTOCHROME C OXIDASE SUBUNIT FIXP"/>
    <property type="match status" value="1"/>
</dbReference>
<dbReference type="InterPro" id="IPR024167">
    <property type="entry name" value="Cytochrome_c4-like"/>
</dbReference>
<dbReference type="InterPro" id="IPR009056">
    <property type="entry name" value="Cyt_c-like_dom"/>
</dbReference>
<evidence type="ECO:0000259" key="8">
    <source>
        <dbReference type="PROSITE" id="PS51007"/>
    </source>
</evidence>
<dbReference type="EMBL" id="JAHSTS010000001">
    <property type="protein sequence ID" value="MBV4458531.1"/>
    <property type="molecule type" value="Genomic_DNA"/>
</dbReference>